<keyword evidence="2" id="KW-1185">Reference proteome</keyword>
<dbReference type="Proteomes" id="UP001497516">
    <property type="component" value="Chromosome 6"/>
</dbReference>
<dbReference type="EMBL" id="OZ034819">
    <property type="protein sequence ID" value="CAL1394550.1"/>
    <property type="molecule type" value="Genomic_DNA"/>
</dbReference>
<dbReference type="AlphaFoldDB" id="A0AAV2FAP0"/>
<accession>A0AAV2FAP0</accession>
<protein>
    <submittedName>
        <fullName evidence="1">Uncharacterized protein</fullName>
    </submittedName>
</protein>
<evidence type="ECO:0000313" key="1">
    <source>
        <dbReference type="EMBL" id="CAL1394550.1"/>
    </source>
</evidence>
<evidence type="ECO:0000313" key="2">
    <source>
        <dbReference type="Proteomes" id="UP001497516"/>
    </source>
</evidence>
<sequence length="102" mass="11498">MTMATLEEIVGVGNLDYSVAGDSWPPPLALKKTSPVARSGCRPQIDDLFQLRTTTTTTTTLLRWVVEESIFLFVGLRGKSSWMWRRMIGSGEKKKRKGKPKR</sequence>
<reference evidence="1 2" key="1">
    <citation type="submission" date="2024-04" db="EMBL/GenBank/DDBJ databases">
        <authorList>
            <person name="Fracassetti M."/>
        </authorList>
    </citation>
    <scope>NUCLEOTIDE SEQUENCE [LARGE SCALE GENOMIC DNA]</scope>
</reference>
<name>A0AAV2FAP0_9ROSI</name>
<proteinExistence type="predicted"/>
<gene>
    <name evidence="1" type="ORF">LTRI10_LOCUS35046</name>
</gene>
<organism evidence="1 2">
    <name type="scientific">Linum trigynum</name>
    <dbReference type="NCBI Taxonomy" id="586398"/>
    <lineage>
        <taxon>Eukaryota</taxon>
        <taxon>Viridiplantae</taxon>
        <taxon>Streptophyta</taxon>
        <taxon>Embryophyta</taxon>
        <taxon>Tracheophyta</taxon>
        <taxon>Spermatophyta</taxon>
        <taxon>Magnoliopsida</taxon>
        <taxon>eudicotyledons</taxon>
        <taxon>Gunneridae</taxon>
        <taxon>Pentapetalae</taxon>
        <taxon>rosids</taxon>
        <taxon>fabids</taxon>
        <taxon>Malpighiales</taxon>
        <taxon>Linaceae</taxon>
        <taxon>Linum</taxon>
    </lineage>
</organism>